<keyword evidence="1" id="KW-1133">Transmembrane helix</keyword>
<reference evidence="2" key="2">
    <citation type="submission" date="2013-05" db="EMBL/GenBank/DDBJ databases">
        <authorList>
            <person name="Carter J.-M."/>
            <person name="Baker S.C."/>
            <person name="Pink R."/>
            <person name="Carter D.R.F."/>
            <person name="Collins A."/>
            <person name="Tomlin J."/>
            <person name="Gibbs M."/>
            <person name="Breuker C.J."/>
        </authorList>
    </citation>
    <scope>NUCLEOTIDE SEQUENCE</scope>
    <source>
        <tissue evidence="2">Ovary</tissue>
    </source>
</reference>
<feature type="non-terminal residue" evidence="2">
    <location>
        <position position="1"/>
    </location>
</feature>
<name>S4PW82_9NEOP</name>
<feature type="transmembrane region" description="Helical" evidence="1">
    <location>
        <begin position="18"/>
        <end position="40"/>
    </location>
</feature>
<evidence type="ECO:0000313" key="2">
    <source>
        <dbReference type="EMBL" id="JAA85317.1"/>
    </source>
</evidence>
<evidence type="ECO:0000256" key="1">
    <source>
        <dbReference type="SAM" id="Phobius"/>
    </source>
</evidence>
<proteinExistence type="predicted"/>
<reference evidence="2" key="1">
    <citation type="journal article" date="2013" name="BMC Genomics">
        <title>Unscrambling butterfly oogenesis.</title>
        <authorList>
            <person name="Carter J.M."/>
            <person name="Baker S.C."/>
            <person name="Pink R."/>
            <person name="Carter D.R."/>
            <person name="Collins A."/>
            <person name="Tomlin J."/>
            <person name="Gibbs M."/>
            <person name="Breuker C.J."/>
        </authorList>
    </citation>
    <scope>NUCLEOTIDE SEQUENCE</scope>
    <source>
        <tissue evidence="2">Ovary</tissue>
    </source>
</reference>
<dbReference type="EMBL" id="GAIX01007243">
    <property type="protein sequence ID" value="JAA85317.1"/>
    <property type="molecule type" value="Transcribed_RNA"/>
</dbReference>
<keyword evidence="1" id="KW-0812">Transmembrane</keyword>
<keyword evidence="1" id="KW-0472">Membrane</keyword>
<organism evidence="2">
    <name type="scientific">Pararge aegeria</name>
    <name type="common">speckled wood butterfly</name>
    <dbReference type="NCBI Taxonomy" id="116150"/>
    <lineage>
        <taxon>Eukaryota</taxon>
        <taxon>Metazoa</taxon>
        <taxon>Ecdysozoa</taxon>
        <taxon>Arthropoda</taxon>
        <taxon>Hexapoda</taxon>
        <taxon>Insecta</taxon>
        <taxon>Pterygota</taxon>
        <taxon>Neoptera</taxon>
        <taxon>Endopterygota</taxon>
        <taxon>Lepidoptera</taxon>
        <taxon>Glossata</taxon>
        <taxon>Ditrysia</taxon>
        <taxon>Papilionoidea</taxon>
        <taxon>Nymphalidae</taxon>
        <taxon>Satyrinae</taxon>
        <taxon>Satyrini</taxon>
        <taxon>Parargina</taxon>
        <taxon>Pararge</taxon>
    </lineage>
</organism>
<accession>S4PW82</accession>
<dbReference type="AlphaFoldDB" id="S4PW82"/>
<sequence length="90" mass="10345">FPLICQYNYGIIEQYDKCFINIAIDIVLFVYLNICFSLYMCHSCASNSCQNQDTQCVKPNSSQEYTGDAATVCYLYYLSHCKQYPCNSTV</sequence>
<protein>
    <submittedName>
        <fullName evidence="2">Uncharacterized protein</fullName>
    </submittedName>
</protein>